<dbReference type="InterPro" id="IPR036085">
    <property type="entry name" value="PAZ_dom_sf"/>
</dbReference>
<dbReference type="SUPFAM" id="SSF101690">
    <property type="entry name" value="PAZ domain"/>
    <property type="match status" value="1"/>
</dbReference>
<dbReference type="RefSeq" id="XP_044653275.1">
    <property type="nucleotide sequence ID" value="XM_044797340.1"/>
</dbReference>
<dbReference type="SUPFAM" id="SSF53098">
    <property type="entry name" value="Ribonuclease H-like"/>
    <property type="match status" value="1"/>
</dbReference>
<dbReference type="GeneID" id="68287764"/>
<gene>
    <name evidence="2" type="ORF">CKM354_000218900</name>
</gene>
<comment type="caution">
    <text evidence="2">The sequence shown here is derived from an EMBL/GenBank/DDBJ whole genome shotgun (WGS) entry which is preliminary data.</text>
</comment>
<dbReference type="CDD" id="cd02846">
    <property type="entry name" value="PAZ_argonaute_like"/>
    <property type="match status" value="1"/>
</dbReference>
<dbReference type="OrthoDB" id="10252740at2759"/>
<reference evidence="2 3" key="1">
    <citation type="submission" date="2021-01" db="EMBL/GenBank/DDBJ databases">
        <title>Cercospora kikuchii MAFF 305040 whole genome shotgun sequence.</title>
        <authorList>
            <person name="Kashiwa T."/>
            <person name="Suzuki T."/>
        </authorList>
    </citation>
    <scope>NUCLEOTIDE SEQUENCE [LARGE SCALE GENOMIC DNA]</scope>
    <source>
        <strain evidence="2 3">MAFF 305040</strain>
    </source>
</reference>
<accession>A0A9P3CHN4</accession>
<dbReference type="CDD" id="cd04657">
    <property type="entry name" value="Piwi_ago-like"/>
    <property type="match status" value="1"/>
</dbReference>
<dbReference type="PROSITE" id="PS50822">
    <property type="entry name" value="PIWI"/>
    <property type="match status" value="1"/>
</dbReference>
<dbReference type="Proteomes" id="UP000825890">
    <property type="component" value="Unassembled WGS sequence"/>
</dbReference>
<dbReference type="Pfam" id="PF02171">
    <property type="entry name" value="Piwi"/>
    <property type="match status" value="1"/>
</dbReference>
<dbReference type="EMBL" id="BOLY01000001">
    <property type="protein sequence ID" value="GIZ38788.1"/>
    <property type="molecule type" value="Genomic_DNA"/>
</dbReference>
<dbReference type="Pfam" id="PF16486">
    <property type="entry name" value="ArgoN"/>
    <property type="match status" value="1"/>
</dbReference>
<evidence type="ECO:0000313" key="3">
    <source>
        <dbReference type="Proteomes" id="UP000825890"/>
    </source>
</evidence>
<dbReference type="InterPro" id="IPR032474">
    <property type="entry name" value="Argonaute_N"/>
</dbReference>
<dbReference type="PANTHER" id="PTHR22891">
    <property type="entry name" value="EUKARYOTIC TRANSLATION INITIATION FACTOR 2C"/>
    <property type="match status" value="1"/>
</dbReference>
<dbReference type="InterPro" id="IPR045246">
    <property type="entry name" value="Piwi_ago-like"/>
</dbReference>
<sequence length="939" mass="104544">MANRTVPIMAPAADATPSVFAENFATNVNAGTDGTLVKARVNYFDVKLPKVEKVYLYSVSITRSDTGGEVKVAGFKKDLIRHLVTLPPLSNMRSEFATDYHSTVVFLTPQGRTLAKTVVLAPVGGSQQQTFNVTLTCTHTLAMSDLIEFLHGRKKFDVLPYMTALNILSRNIAAPRTVKVGRDKFFPTDLGSVTWSNSLNFRNGFFTSMRPVDGRVVLNIHGVSCAFVIEQPVHFYASAYIQKFRPNLAVNDLRNLDHYFKSIVKGLRVRLLYIPPTATNPSRSKILPSPVNDSKIKRINAFGRSAREQTFRHNVHGVITVEKYFNGHVLEATSTLRFPHLLTCNLGTRDNPCFVPAELLYIAPHQPFFGKLPESAMRDMIRVSQRRPLQNVAMIEDCLKANKMFDSQAIQNSQRNGISISSKMKETNARMITIPDLVYKGTMKQQGCFKEGALRNGRWDLRNKKFRTSGRMAAFGVIEIGDTKAGTKDYKALATALTGYGLNGTHQFSVAKSATTAPNDLLAAAKQLSAKCKEISNQHLPAKDRPKRFLLIMLPEKSAEVYDRVKWWADVDVGAHTICVTPVNASRLGDLQFQGNLALKFNAKAGGHNHTLPDSELKFMHKSMDQLTMFVGADVTHPGPGSVPHCPSIAAVVASDDKYAVNYPGSLRLQRSKQETIEDLDSMISDRLEACYAKNKSVPKNILFYRDGVSDSQFAMVKNKELPKVVKACEDFGKKHAEVKDFKPKITLVVCGKRHHTRFYPPAQVDSSVSWAIDSNSNFRPGLVVDDPSIRNAYHFDFYLQSHAALKGTARPCHYFVIHNDMCLPANALQRITFNLCWTFARALTPISYASPAYYADLLAERGRCYLAPFLAPMHPARPSEDELFAGLVNARNATMEQKDFHVLQKIKGGGLRKEGFPGWKGNGLNPFSAELADTMFYI</sequence>
<name>A0A9P3CHN4_9PEZI</name>
<dbReference type="GO" id="GO:0003676">
    <property type="term" value="F:nucleic acid binding"/>
    <property type="evidence" value="ECO:0007669"/>
    <property type="project" value="InterPro"/>
</dbReference>
<dbReference type="SMART" id="SM00950">
    <property type="entry name" value="Piwi"/>
    <property type="match status" value="1"/>
</dbReference>
<dbReference type="AlphaFoldDB" id="A0A9P3CHN4"/>
<dbReference type="Gene3D" id="3.40.50.2300">
    <property type="match status" value="1"/>
</dbReference>
<dbReference type="Gene3D" id="3.30.420.10">
    <property type="entry name" value="Ribonuclease H-like superfamily/Ribonuclease H"/>
    <property type="match status" value="1"/>
</dbReference>
<evidence type="ECO:0000313" key="2">
    <source>
        <dbReference type="EMBL" id="GIZ38788.1"/>
    </source>
</evidence>
<evidence type="ECO:0000259" key="1">
    <source>
        <dbReference type="PROSITE" id="PS50822"/>
    </source>
</evidence>
<dbReference type="InterPro" id="IPR036397">
    <property type="entry name" value="RNaseH_sf"/>
</dbReference>
<keyword evidence="3" id="KW-1185">Reference proteome</keyword>
<dbReference type="InterPro" id="IPR012337">
    <property type="entry name" value="RNaseH-like_sf"/>
</dbReference>
<proteinExistence type="predicted"/>
<organism evidence="2 3">
    <name type="scientific">Cercospora kikuchii</name>
    <dbReference type="NCBI Taxonomy" id="84275"/>
    <lineage>
        <taxon>Eukaryota</taxon>
        <taxon>Fungi</taxon>
        <taxon>Dikarya</taxon>
        <taxon>Ascomycota</taxon>
        <taxon>Pezizomycotina</taxon>
        <taxon>Dothideomycetes</taxon>
        <taxon>Dothideomycetidae</taxon>
        <taxon>Mycosphaerellales</taxon>
        <taxon>Mycosphaerellaceae</taxon>
        <taxon>Cercospora</taxon>
    </lineage>
</organism>
<feature type="domain" description="Piwi" evidence="1">
    <location>
        <begin position="549"/>
        <end position="860"/>
    </location>
</feature>
<dbReference type="Gene3D" id="2.170.260.10">
    <property type="entry name" value="paz domain"/>
    <property type="match status" value="1"/>
</dbReference>
<dbReference type="InterPro" id="IPR003165">
    <property type="entry name" value="Piwi"/>
</dbReference>
<protein>
    <recommendedName>
        <fullName evidence="1">Piwi domain-containing protein</fullName>
    </recommendedName>
</protein>